<dbReference type="PROSITE" id="PS50883">
    <property type="entry name" value="EAL"/>
    <property type="match status" value="1"/>
</dbReference>
<feature type="domain" description="EAL" evidence="1">
    <location>
        <begin position="26"/>
        <end position="276"/>
    </location>
</feature>
<dbReference type="Proteomes" id="UP000515947">
    <property type="component" value="Chromosome"/>
</dbReference>
<dbReference type="InterPro" id="IPR001633">
    <property type="entry name" value="EAL_dom"/>
</dbReference>
<dbReference type="Gene3D" id="3.20.20.450">
    <property type="entry name" value="EAL domain"/>
    <property type="match status" value="1"/>
</dbReference>
<reference evidence="2 3" key="1">
    <citation type="submission" date="2020-08" db="EMBL/GenBank/DDBJ databases">
        <title>Genome sequence of Nocardioides mesophilus KACC 16243T.</title>
        <authorList>
            <person name="Hyun D.-W."/>
            <person name="Bae J.-W."/>
        </authorList>
    </citation>
    <scope>NUCLEOTIDE SEQUENCE [LARGE SCALE GENOMIC DNA]</scope>
    <source>
        <strain evidence="2 3">KACC 16243</strain>
    </source>
</reference>
<keyword evidence="3" id="KW-1185">Reference proteome</keyword>
<name>A0A7G9R7K7_9ACTN</name>
<dbReference type="CDD" id="cd01948">
    <property type="entry name" value="EAL"/>
    <property type="match status" value="1"/>
</dbReference>
<dbReference type="KEGG" id="nmes:H9L09_13475"/>
<dbReference type="PANTHER" id="PTHR33121">
    <property type="entry name" value="CYCLIC DI-GMP PHOSPHODIESTERASE PDEF"/>
    <property type="match status" value="1"/>
</dbReference>
<dbReference type="SMART" id="SM00052">
    <property type="entry name" value="EAL"/>
    <property type="match status" value="1"/>
</dbReference>
<accession>A0A7G9R7K7</accession>
<proteinExistence type="predicted"/>
<organism evidence="2 3">
    <name type="scientific">Nocardioides mesophilus</name>
    <dbReference type="NCBI Taxonomy" id="433659"/>
    <lineage>
        <taxon>Bacteria</taxon>
        <taxon>Bacillati</taxon>
        <taxon>Actinomycetota</taxon>
        <taxon>Actinomycetes</taxon>
        <taxon>Propionibacteriales</taxon>
        <taxon>Nocardioidaceae</taxon>
        <taxon>Nocardioides</taxon>
    </lineage>
</organism>
<dbReference type="RefSeq" id="WP_187577418.1">
    <property type="nucleotide sequence ID" value="NZ_CP060713.1"/>
</dbReference>
<dbReference type="EMBL" id="CP060713">
    <property type="protein sequence ID" value="QNN51582.1"/>
    <property type="molecule type" value="Genomic_DNA"/>
</dbReference>
<dbReference type="Pfam" id="PF00563">
    <property type="entry name" value="EAL"/>
    <property type="match status" value="1"/>
</dbReference>
<evidence type="ECO:0000313" key="3">
    <source>
        <dbReference type="Proteomes" id="UP000515947"/>
    </source>
</evidence>
<dbReference type="InterPro" id="IPR050706">
    <property type="entry name" value="Cyclic-di-GMP_PDE-like"/>
</dbReference>
<protein>
    <submittedName>
        <fullName evidence="2">EAL domain-containing protein</fullName>
    </submittedName>
</protein>
<dbReference type="SUPFAM" id="SSF141868">
    <property type="entry name" value="EAL domain-like"/>
    <property type="match status" value="1"/>
</dbReference>
<dbReference type="AlphaFoldDB" id="A0A7G9R7K7"/>
<gene>
    <name evidence="2" type="ORF">H9L09_13475</name>
</gene>
<dbReference type="PANTHER" id="PTHR33121:SF70">
    <property type="entry name" value="SIGNALING PROTEIN YKOW"/>
    <property type="match status" value="1"/>
</dbReference>
<evidence type="ECO:0000313" key="2">
    <source>
        <dbReference type="EMBL" id="QNN51582.1"/>
    </source>
</evidence>
<dbReference type="InterPro" id="IPR035919">
    <property type="entry name" value="EAL_sf"/>
</dbReference>
<evidence type="ECO:0000259" key="1">
    <source>
        <dbReference type="PROSITE" id="PS50883"/>
    </source>
</evidence>
<dbReference type="GO" id="GO:0071111">
    <property type="term" value="F:cyclic-guanylate-specific phosphodiesterase activity"/>
    <property type="evidence" value="ECO:0007669"/>
    <property type="project" value="InterPro"/>
</dbReference>
<sequence length="285" mass="31035">MFRARQGRPGSYDAVDEAVRGDVTGRSNTAGELRSALRSRGLNIAYQPIINLRTGRIVAMEALARWTTPSGAAVSPDVFIPMAEESGLIGELGAQILTMAVRDAATWQSIAPTGVRVNVSAHELRTRSFYSDTMRTIDKVGLDPALLGLEVTESVLLEESSEAAETLGRLRLAGISLMLDDFGTGDSSLSHLQRYPVIDMLKIDRSFLEQEAGGEEIIRAIIGLGRAFDLKVCAEGVENATQHSRMVELGCDFAQGYYFARPTTREMVPKMLQAWAPFLPVSTQV</sequence>